<feature type="signal peptide" evidence="1">
    <location>
        <begin position="1"/>
        <end position="18"/>
    </location>
</feature>
<dbReference type="AlphaFoldDB" id="A0A0A9XQF5"/>
<proteinExistence type="predicted"/>
<protein>
    <submittedName>
        <fullName evidence="2">Uncharacterized protein</fullName>
    </submittedName>
</protein>
<keyword evidence="1" id="KW-0732">Signal</keyword>
<gene>
    <name evidence="2" type="ORF">CM83_16640</name>
</gene>
<feature type="non-terminal residue" evidence="2">
    <location>
        <position position="213"/>
    </location>
</feature>
<name>A0A0A9XQF5_LYGHE</name>
<evidence type="ECO:0000313" key="2">
    <source>
        <dbReference type="EMBL" id="JAG22169.1"/>
    </source>
</evidence>
<organism evidence="2">
    <name type="scientific">Lygus hesperus</name>
    <name type="common">Western plant bug</name>
    <dbReference type="NCBI Taxonomy" id="30085"/>
    <lineage>
        <taxon>Eukaryota</taxon>
        <taxon>Metazoa</taxon>
        <taxon>Ecdysozoa</taxon>
        <taxon>Arthropoda</taxon>
        <taxon>Hexapoda</taxon>
        <taxon>Insecta</taxon>
        <taxon>Pterygota</taxon>
        <taxon>Neoptera</taxon>
        <taxon>Paraneoptera</taxon>
        <taxon>Hemiptera</taxon>
        <taxon>Heteroptera</taxon>
        <taxon>Panheteroptera</taxon>
        <taxon>Cimicomorpha</taxon>
        <taxon>Miridae</taxon>
        <taxon>Mirini</taxon>
        <taxon>Lygus</taxon>
    </lineage>
</organism>
<feature type="chain" id="PRO_5002051569" evidence="1">
    <location>
        <begin position="19"/>
        <end position="213"/>
    </location>
</feature>
<reference evidence="2" key="2">
    <citation type="submission" date="2014-07" db="EMBL/GenBank/DDBJ databases">
        <authorList>
            <person name="Hull J."/>
        </authorList>
    </citation>
    <scope>NUCLEOTIDE SEQUENCE</scope>
</reference>
<accession>A0A0A9XQF5</accession>
<reference evidence="2" key="1">
    <citation type="journal article" date="2014" name="PLoS ONE">
        <title>Transcriptome-Based Identification of ABC Transporters in the Western Tarnished Plant Bug Lygus hesperus.</title>
        <authorList>
            <person name="Hull J.J."/>
            <person name="Chaney K."/>
            <person name="Geib S.M."/>
            <person name="Fabrick J.A."/>
            <person name="Brent C.S."/>
            <person name="Walsh D."/>
            <person name="Lavine L.C."/>
        </authorList>
    </citation>
    <scope>NUCLEOTIDE SEQUENCE</scope>
</reference>
<evidence type="ECO:0000256" key="1">
    <source>
        <dbReference type="SAM" id="SignalP"/>
    </source>
</evidence>
<sequence>MASMEAVMMMIILAVARGGLHPIRHGGHGGATSSQNFVSLHYGGHYHSGHSLGGLVHFAGDGGNGLSGGIAGSSAIGLQYAQGAGGYSGITSSFGGQAIGGGLNLQQIGTGIGGSQSLEQGNGAALQGFAVGDAGLQNIAGLTGSQRFSGSSSDQGIGGIEGYSSQGIGGTQTSGGYSGQGIGGIETIGGYSSQGIGGIQTNGGYSGQGVGGL</sequence>
<dbReference type="EMBL" id="GBHO01021435">
    <property type="protein sequence ID" value="JAG22169.1"/>
    <property type="molecule type" value="Transcribed_RNA"/>
</dbReference>